<dbReference type="GO" id="GO:0005737">
    <property type="term" value="C:cytoplasm"/>
    <property type="evidence" value="ECO:0007669"/>
    <property type="project" value="UniProtKB-ARBA"/>
</dbReference>
<dbReference type="EMBL" id="MT075717">
    <property type="protein sequence ID" value="QIS92030.1"/>
    <property type="molecule type" value="Genomic_DNA"/>
</dbReference>
<sequence length="37" mass="4678">MKKRTSIRKICKECKLVRRYRRILIICINVRHKHKQK</sequence>
<organism evidence="5">
    <name type="scientific">Prosopanche americana</name>
    <dbReference type="NCBI Taxonomy" id="29816"/>
    <lineage>
        <taxon>Eukaryota</taxon>
        <taxon>Viridiplantae</taxon>
        <taxon>Streptophyta</taxon>
        <taxon>Embryophyta</taxon>
        <taxon>Tracheophyta</taxon>
        <taxon>Spermatophyta</taxon>
        <taxon>Magnoliopsida</taxon>
        <taxon>Magnoliidae</taxon>
        <taxon>Piperales</taxon>
        <taxon>Hydnoraceae</taxon>
        <taxon>Prosopanche</taxon>
    </lineage>
</organism>
<evidence type="ECO:0000256" key="2">
    <source>
        <dbReference type="ARBA" id="ARBA00022980"/>
    </source>
</evidence>
<dbReference type="Pfam" id="PF00444">
    <property type="entry name" value="Ribosomal_L36"/>
    <property type="match status" value="1"/>
</dbReference>
<comment type="similarity">
    <text evidence="1 4">Belongs to the bacterial ribosomal protein bL36 family.</text>
</comment>
<name>A0A6H0DRR9_PROAM</name>
<dbReference type="GO" id="GO:0005840">
    <property type="term" value="C:ribosome"/>
    <property type="evidence" value="ECO:0007669"/>
    <property type="project" value="UniProtKB-KW"/>
</dbReference>
<dbReference type="PANTHER" id="PTHR42888">
    <property type="entry name" value="50S RIBOSOMAL PROTEIN L36, CHLOROPLASTIC"/>
    <property type="match status" value="1"/>
</dbReference>
<dbReference type="SUPFAM" id="SSF57840">
    <property type="entry name" value="Ribosomal protein L36"/>
    <property type="match status" value="1"/>
</dbReference>
<accession>A0A6H0DRR9</accession>
<dbReference type="GO" id="GO:0003735">
    <property type="term" value="F:structural constituent of ribosome"/>
    <property type="evidence" value="ECO:0007669"/>
    <property type="project" value="InterPro"/>
</dbReference>
<dbReference type="GO" id="GO:0006412">
    <property type="term" value="P:translation"/>
    <property type="evidence" value="ECO:0007669"/>
    <property type="project" value="InterPro"/>
</dbReference>
<dbReference type="GO" id="GO:1990904">
    <property type="term" value="C:ribonucleoprotein complex"/>
    <property type="evidence" value="ECO:0007669"/>
    <property type="project" value="UniProtKB-KW"/>
</dbReference>
<keyword evidence="5" id="KW-0934">Plastid</keyword>
<keyword evidence="3 4" id="KW-0687">Ribonucleoprotein</keyword>
<dbReference type="AlphaFoldDB" id="A0A6H0DRR9"/>
<protein>
    <recommendedName>
        <fullName evidence="4">Ribosomal protein</fullName>
    </recommendedName>
</protein>
<dbReference type="PANTHER" id="PTHR42888:SF1">
    <property type="entry name" value="LARGE RIBOSOMAL SUBUNIT PROTEIN BL36C"/>
    <property type="match status" value="1"/>
</dbReference>
<dbReference type="InterPro" id="IPR035977">
    <property type="entry name" value="Ribosomal_bL36_sp"/>
</dbReference>
<geneLocation type="plastid" evidence="5"/>
<keyword evidence="2 4" id="KW-0689">Ribosomal protein</keyword>
<dbReference type="NCBIfam" id="TIGR01022">
    <property type="entry name" value="rpmJ_bact"/>
    <property type="match status" value="1"/>
</dbReference>
<evidence type="ECO:0000256" key="3">
    <source>
        <dbReference type="ARBA" id="ARBA00023274"/>
    </source>
</evidence>
<evidence type="ECO:0000256" key="1">
    <source>
        <dbReference type="ARBA" id="ARBA00007645"/>
    </source>
</evidence>
<reference evidence="5" key="1">
    <citation type="journal article" date="2020" name="Plants (Basel)">
        <title>The First Plastid Genome of the Holoparasitic Genus Prosopanche (Hydnoraceae).</title>
        <authorList>
            <person name="Jost M."/>
            <person name="Naumann J."/>
            <person name="Rocamundi N."/>
            <person name="Cocucci A.A."/>
            <person name="Wanke S."/>
        </authorList>
    </citation>
    <scope>NUCLEOTIDE SEQUENCE</scope>
</reference>
<proteinExistence type="inferred from homology"/>
<gene>
    <name evidence="5" type="primary">rpl36</name>
</gene>
<dbReference type="InterPro" id="IPR000473">
    <property type="entry name" value="Ribosomal_bL36"/>
</dbReference>
<evidence type="ECO:0000313" key="5">
    <source>
        <dbReference type="EMBL" id="QIS92030.1"/>
    </source>
</evidence>
<dbReference type="HAMAP" id="MF_00251">
    <property type="entry name" value="Ribosomal_bL36"/>
    <property type="match status" value="1"/>
</dbReference>
<evidence type="ECO:0000256" key="4">
    <source>
        <dbReference type="RuleBase" id="RU000570"/>
    </source>
</evidence>